<proteinExistence type="predicted"/>
<keyword evidence="1" id="KW-1133">Transmembrane helix</keyword>
<reference evidence="2 3" key="1">
    <citation type="journal article" date="2023" name="Environ Microbiome">
        <title>A coral-associated actinobacterium mitigates coral bleaching under heat stress.</title>
        <authorList>
            <person name="Li J."/>
            <person name="Zou Y."/>
            <person name="Li Q."/>
            <person name="Zhang J."/>
            <person name="Bourne D.G."/>
            <person name="Lyu Y."/>
            <person name="Liu C."/>
            <person name="Zhang S."/>
        </authorList>
    </citation>
    <scope>NUCLEOTIDE SEQUENCE [LARGE SCALE GENOMIC DNA]</scope>
    <source>
        <strain evidence="2 3">SCSIO 13291</strain>
    </source>
</reference>
<evidence type="ECO:0000256" key="1">
    <source>
        <dbReference type="SAM" id="Phobius"/>
    </source>
</evidence>
<feature type="transmembrane region" description="Helical" evidence="1">
    <location>
        <begin position="35"/>
        <end position="56"/>
    </location>
</feature>
<keyword evidence="1" id="KW-0472">Membrane</keyword>
<dbReference type="EMBL" id="CP115965">
    <property type="protein sequence ID" value="WZX00370.1"/>
    <property type="molecule type" value="Genomic_DNA"/>
</dbReference>
<keyword evidence="1" id="KW-0812">Transmembrane</keyword>
<evidence type="ECO:0000313" key="2">
    <source>
        <dbReference type="EMBL" id="WZX00370.1"/>
    </source>
</evidence>
<accession>A0ABZ3CCE6</accession>
<gene>
    <name evidence="2" type="ORF">PCC79_16145</name>
</gene>
<evidence type="ECO:0008006" key="4">
    <source>
        <dbReference type="Google" id="ProtNLM"/>
    </source>
</evidence>
<organism evidence="2 3">
    <name type="scientific">Propioniciclava soli</name>
    <dbReference type="NCBI Taxonomy" id="2775081"/>
    <lineage>
        <taxon>Bacteria</taxon>
        <taxon>Bacillati</taxon>
        <taxon>Actinomycetota</taxon>
        <taxon>Actinomycetes</taxon>
        <taxon>Propionibacteriales</taxon>
        <taxon>Propionibacteriaceae</taxon>
        <taxon>Propioniciclava</taxon>
    </lineage>
</organism>
<name>A0ABZ3CCE6_9ACTN</name>
<dbReference type="RefSeq" id="WP_342372446.1">
    <property type="nucleotide sequence ID" value="NZ_CP115965.1"/>
</dbReference>
<evidence type="ECO:0000313" key="3">
    <source>
        <dbReference type="Proteomes" id="UP001434337"/>
    </source>
</evidence>
<dbReference type="Proteomes" id="UP001434337">
    <property type="component" value="Chromosome"/>
</dbReference>
<protein>
    <recommendedName>
        <fullName evidence="4">DUF2970 domain-containing protein</fullName>
    </recommendedName>
</protein>
<keyword evidence="3" id="KW-1185">Reference proteome</keyword>
<sequence length="64" mass="6586">METVHRLIGSALVLRNTVAETARDQRGLSQSTEQAILLAGVVAIAIGIVTLITGFVNGKLAGIG</sequence>